<feature type="compositionally biased region" description="Basic and acidic residues" evidence="1">
    <location>
        <begin position="1"/>
        <end position="13"/>
    </location>
</feature>
<comment type="caution">
    <text evidence="2">The sequence shown here is derived from an EMBL/GenBank/DDBJ whole genome shotgun (WGS) entry which is preliminary data.</text>
</comment>
<feature type="region of interest" description="Disordered" evidence="1">
    <location>
        <begin position="1"/>
        <end position="33"/>
    </location>
</feature>
<evidence type="ECO:0000313" key="3">
    <source>
        <dbReference type="Proteomes" id="UP000608024"/>
    </source>
</evidence>
<gene>
    <name evidence="2" type="ORF">GCM10018785_42200</name>
</gene>
<feature type="compositionally biased region" description="Low complexity" evidence="1">
    <location>
        <begin position="132"/>
        <end position="152"/>
    </location>
</feature>
<keyword evidence="3" id="KW-1185">Reference proteome</keyword>
<sequence>MYDVVRDRPKAGEQPHPTQHQDVTEAPLAGRGEPLCEPGRKREHKVQVFPDQFAAWFGTELATSARAAALLFPRIDPAAAPNLVDGDRTVGTSDFTSSATEDRYPDHFGLAHGIDGGGSAMSRSTVTDRLAPSRTTRSSSATTPKPTPTSSANWQTPRAHRSREAGQRSKGTVGHMIHSPSCGR</sequence>
<dbReference type="RefSeq" id="WP_308439031.1">
    <property type="nucleotide sequence ID" value="NZ_BNBT01000066.1"/>
</dbReference>
<name>A0A918ZUT6_9ACTN</name>
<organism evidence="2 3">
    <name type="scientific">Streptomyces longispororuber</name>
    <dbReference type="NCBI Taxonomy" id="68230"/>
    <lineage>
        <taxon>Bacteria</taxon>
        <taxon>Bacillati</taxon>
        <taxon>Actinomycetota</taxon>
        <taxon>Actinomycetes</taxon>
        <taxon>Kitasatosporales</taxon>
        <taxon>Streptomycetaceae</taxon>
        <taxon>Streptomyces</taxon>
    </lineage>
</organism>
<feature type="region of interest" description="Disordered" evidence="1">
    <location>
        <begin position="94"/>
        <end position="184"/>
    </location>
</feature>
<evidence type="ECO:0000313" key="2">
    <source>
        <dbReference type="EMBL" id="GHE69229.1"/>
    </source>
</evidence>
<dbReference type="AlphaFoldDB" id="A0A918ZUT6"/>
<proteinExistence type="predicted"/>
<dbReference type="Proteomes" id="UP000608024">
    <property type="component" value="Unassembled WGS sequence"/>
</dbReference>
<reference evidence="2" key="1">
    <citation type="journal article" date="2014" name="Int. J. Syst. Evol. Microbiol.">
        <title>Complete genome sequence of Corynebacterium casei LMG S-19264T (=DSM 44701T), isolated from a smear-ripened cheese.</title>
        <authorList>
            <consortium name="US DOE Joint Genome Institute (JGI-PGF)"/>
            <person name="Walter F."/>
            <person name="Albersmeier A."/>
            <person name="Kalinowski J."/>
            <person name="Ruckert C."/>
        </authorList>
    </citation>
    <scope>NUCLEOTIDE SEQUENCE</scope>
    <source>
        <strain evidence="2">JCM 4784</strain>
    </source>
</reference>
<accession>A0A918ZUT6</accession>
<protein>
    <submittedName>
        <fullName evidence="2">Uncharacterized protein</fullName>
    </submittedName>
</protein>
<dbReference type="EMBL" id="BNBT01000066">
    <property type="protein sequence ID" value="GHE69229.1"/>
    <property type="molecule type" value="Genomic_DNA"/>
</dbReference>
<reference evidence="2" key="2">
    <citation type="submission" date="2020-09" db="EMBL/GenBank/DDBJ databases">
        <authorList>
            <person name="Sun Q."/>
            <person name="Ohkuma M."/>
        </authorList>
    </citation>
    <scope>NUCLEOTIDE SEQUENCE</scope>
    <source>
        <strain evidence="2">JCM 4784</strain>
    </source>
</reference>
<evidence type="ECO:0000256" key="1">
    <source>
        <dbReference type="SAM" id="MobiDB-lite"/>
    </source>
</evidence>